<proteinExistence type="predicted"/>
<evidence type="ECO:0000256" key="1">
    <source>
        <dbReference type="ARBA" id="ARBA00004370"/>
    </source>
</evidence>
<dbReference type="InterPro" id="IPR006685">
    <property type="entry name" value="MscS_channel_2nd"/>
</dbReference>
<dbReference type="PANTHER" id="PTHR30221">
    <property type="entry name" value="SMALL-CONDUCTANCE MECHANOSENSITIVE CHANNEL"/>
    <property type="match status" value="1"/>
</dbReference>
<evidence type="ECO:0000259" key="7">
    <source>
        <dbReference type="Pfam" id="PF00924"/>
    </source>
</evidence>
<dbReference type="InterPro" id="IPR045275">
    <property type="entry name" value="MscS_archaea/bacteria_type"/>
</dbReference>
<dbReference type="RefSeq" id="WP_273943389.1">
    <property type="nucleotide sequence ID" value="NZ_CP097263.1"/>
</dbReference>
<feature type="region of interest" description="Disordered" evidence="5">
    <location>
        <begin position="193"/>
        <end position="243"/>
    </location>
</feature>
<evidence type="ECO:0000256" key="3">
    <source>
        <dbReference type="ARBA" id="ARBA00022989"/>
    </source>
</evidence>
<evidence type="ECO:0000256" key="4">
    <source>
        <dbReference type="ARBA" id="ARBA00023136"/>
    </source>
</evidence>
<dbReference type="SUPFAM" id="SSF50182">
    <property type="entry name" value="Sm-like ribonucleoproteins"/>
    <property type="match status" value="1"/>
</dbReference>
<accession>A0ABV6N0G2</accession>
<feature type="domain" description="Mechanosensitive ion channel MscS" evidence="7">
    <location>
        <begin position="127"/>
        <end position="189"/>
    </location>
</feature>
<name>A0ABV6N0G2_9PSEU</name>
<dbReference type="PANTHER" id="PTHR30221:SF1">
    <property type="entry name" value="SMALL-CONDUCTANCE MECHANOSENSITIVE CHANNEL"/>
    <property type="match status" value="1"/>
</dbReference>
<dbReference type="Gene3D" id="1.10.287.1260">
    <property type="match status" value="1"/>
</dbReference>
<dbReference type="InterPro" id="IPR023408">
    <property type="entry name" value="MscS_beta-dom_sf"/>
</dbReference>
<evidence type="ECO:0000256" key="6">
    <source>
        <dbReference type="SAM" id="Phobius"/>
    </source>
</evidence>
<keyword evidence="2 6" id="KW-0812">Transmembrane</keyword>
<gene>
    <name evidence="8" type="ORF">ACFFH7_31450</name>
</gene>
<evidence type="ECO:0000313" key="9">
    <source>
        <dbReference type="Proteomes" id="UP001589810"/>
    </source>
</evidence>
<keyword evidence="9" id="KW-1185">Reference proteome</keyword>
<organism evidence="8 9">
    <name type="scientific">Kutzneria chonburiensis</name>
    <dbReference type="NCBI Taxonomy" id="1483604"/>
    <lineage>
        <taxon>Bacteria</taxon>
        <taxon>Bacillati</taxon>
        <taxon>Actinomycetota</taxon>
        <taxon>Actinomycetes</taxon>
        <taxon>Pseudonocardiales</taxon>
        <taxon>Pseudonocardiaceae</taxon>
        <taxon>Kutzneria</taxon>
    </lineage>
</organism>
<feature type="transmembrane region" description="Helical" evidence="6">
    <location>
        <begin position="80"/>
        <end position="102"/>
    </location>
</feature>
<evidence type="ECO:0000313" key="8">
    <source>
        <dbReference type="EMBL" id="MFC0546068.1"/>
    </source>
</evidence>
<comment type="subcellular location">
    <subcellularLocation>
        <location evidence="1">Membrane</location>
    </subcellularLocation>
</comment>
<dbReference type="InterPro" id="IPR010920">
    <property type="entry name" value="LSM_dom_sf"/>
</dbReference>
<protein>
    <submittedName>
        <fullName evidence="8">Mechanosensitive ion channel domain-containing protein</fullName>
    </submittedName>
</protein>
<evidence type="ECO:0000256" key="2">
    <source>
        <dbReference type="ARBA" id="ARBA00022692"/>
    </source>
</evidence>
<keyword evidence="3 6" id="KW-1133">Transmembrane helix</keyword>
<sequence>MARRLFPDTKRTIGAGTLAVLIVIAVELFGGLGPGAMLWEKAVSLVGAFAFLGVMVVAIRNLGNVVVRQTQSHIGISHAGIIRLGISLIGYQVAVVTALGLLNVSLGQLLVGGALTGVVVGIACQQSLGNLFAGLVLLVSRPFNIGDQIVIHSGSLGGPHLGQVVEMGLVYVVLETDDGVIRLPNSAVLAAGVGPRPVTDPEPAALDAPDPVPGVSADPSASPAPAAAAAAATPADSPRPPAT</sequence>
<dbReference type="Gene3D" id="2.30.30.60">
    <property type="match status" value="1"/>
</dbReference>
<feature type="transmembrane region" description="Helical" evidence="6">
    <location>
        <begin position="42"/>
        <end position="59"/>
    </location>
</feature>
<feature type="compositionally biased region" description="Low complexity" evidence="5">
    <location>
        <begin position="216"/>
        <end position="236"/>
    </location>
</feature>
<reference evidence="8 9" key="1">
    <citation type="submission" date="2024-09" db="EMBL/GenBank/DDBJ databases">
        <authorList>
            <person name="Sun Q."/>
            <person name="Mori K."/>
        </authorList>
    </citation>
    <scope>NUCLEOTIDE SEQUENCE [LARGE SCALE GENOMIC DNA]</scope>
    <source>
        <strain evidence="8 9">TBRC 1432</strain>
    </source>
</reference>
<keyword evidence="4 6" id="KW-0472">Membrane</keyword>
<comment type="caution">
    <text evidence="8">The sequence shown here is derived from an EMBL/GenBank/DDBJ whole genome shotgun (WGS) entry which is preliminary data.</text>
</comment>
<dbReference type="EMBL" id="JBHLUD010000011">
    <property type="protein sequence ID" value="MFC0546068.1"/>
    <property type="molecule type" value="Genomic_DNA"/>
</dbReference>
<feature type="transmembrane region" description="Helical" evidence="6">
    <location>
        <begin position="114"/>
        <end position="139"/>
    </location>
</feature>
<dbReference type="Pfam" id="PF00924">
    <property type="entry name" value="MS_channel_2nd"/>
    <property type="match status" value="1"/>
</dbReference>
<evidence type="ECO:0000256" key="5">
    <source>
        <dbReference type="SAM" id="MobiDB-lite"/>
    </source>
</evidence>
<feature type="transmembrane region" description="Helical" evidence="6">
    <location>
        <begin position="12"/>
        <end position="30"/>
    </location>
</feature>
<dbReference type="Proteomes" id="UP001589810">
    <property type="component" value="Unassembled WGS sequence"/>
</dbReference>